<dbReference type="GO" id="GO:0005524">
    <property type="term" value="F:ATP binding"/>
    <property type="evidence" value="ECO:0007669"/>
    <property type="project" value="UniProtKB-KW"/>
</dbReference>
<dbReference type="PRINTS" id="PR00344">
    <property type="entry name" value="BCTRLSENSOR"/>
</dbReference>
<evidence type="ECO:0000256" key="14">
    <source>
        <dbReference type="SAM" id="Phobius"/>
    </source>
</evidence>
<dbReference type="PROSITE" id="PS50885">
    <property type="entry name" value="HAMP"/>
    <property type="match status" value="1"/>
</dbReference>
<feature type="transmembrane region" description="Helical" evidence="14">
    <location>
        <begin position="93"/>
        <end position="115"/>
    </location>
</feature>
<dbReference type="SMART" id="SM00388">
    <property type="entry name" value="HisKA"/>
    <property type="match status" value="1"/>
</dbReference>
<evidence type="ECO:0000256" key="4">
    <source>
        <dbReference type="ARBA" id="ARBA00022475"/>
    </source>
</evidence>
<dbReference type="SUPFAM" id="SSF47384">
    <property type="entry name" value="Homodimeric domain of signal transducing histidine kinase"/>
    <property type="match status" value="1"/>
</dbReference>
<dbReference type="InterPro" id="IPR003661">
    <property type="entry name" value="HisK_dim/P_dom"/>
</dbReference>
<dbReference type="InterPro" id="IPR004358">
    <property type="entry name" value="Sig_transdc_His_kin-like_C"/>
</dbReference>
<dbReference type="GO" id="GO:0000155">
    <property type="term" value="F:phosphorelay sensor kinase activity"/>
    <property type="evidence" value="ECO:0007669"/>
    <property type="project" value="InterPro"/>
</dbReference>
<dbReference type="PROSITE" id="PS50109">
    <property type="entry name" value="HIS_KIN"/>
    <property type="match status" value="1"/>
</dbReference>
<comment type="subcellular location">
    <subcellularLocation>
        <location evidence="2">Cell membrane</location>
        <topology evidence="2">Multi-pass membrane protein</topology>
    </subcellularLocation>
</comment>
<evidence type="ECO:0000256" key="1">
    <source>
        <dbReference type="ARBA" id="ARBA00000085"/>
    </source>
</evidence>
<evidence type="ECO:0000256" key="2">
    <source>
        <dbReference type="ARBA" id="ARBA00004651"/>
    </source>
</evidence>
<evidence type="ECO:0000259" key="15">
    <source>
        <dbReference type="PROSITE" id="PS50109"/>
    </source>
</evidence>
<keyword evidence="9 17" id="KW-0418">Kinase</keyword>
<gene>
    <name evidence="17" type="ORF">MNBD_ACTINO01-108</name>
</gene>
<organism evidence="17">
    <name type="scientific">hydrothermal vent metagenome</name>
    <dbReference type="NCBI Taxonomy" id="652676"/>
    <lineage>
        <taxon>unclassified sequences</taxon>
        <taxon>metagenomes</taxon>
        <taxon>ecological metagenomes</taxon>
    </lineage>
</organism>
<evidence type="ECO:0000256" key="13">
    <source>
        <dbReference type="ARBA" id="ARBA00023136"/>
    </source>
</evidence>
<evidence type="ECO:0000256" key="10">
    <source>
        <dbReference type="ARBA" id="ARBA00022840"/>
    </source>
</evidence>
<dbReference type="Pfam" id="PF00672">
    <property type="entry name" value="HAMP"/>
    <property type="match status" value="1"/>
</dbReference>
<keyword evidence="12" id="KW-0902">Two-component regulatory system</keyword>
<dbReference type="CDD" id="cd06225">
    <property type="entry name" value="HAMP"/>
    <property type="match status" value="1"/>
</dbReference>
<name>A0A3B0RQF3_9ZZZZ</name>
<keyword evidence="17" id="KW-0406">Ion transport</keyword>
<dbReference type="Pfam" id="PF02518">
    <property type="entry name" value="HATPase_c"/>
    <property type="match status" value="1"/>
</dbReference>
<evidence type="ECO:0000256" key="12">
    <source>
        <dbReference type="ARBA" id="ARBA00023012"/>
    </source>
</evidence>
<dbReference type="SMART" id="SM00304">
    <property type="entry name" value="HAMP"/>
    <property type="match status" value="1"/>
</dbReference>
<evidence type="ECO:0000256" key="11">
    <source>
        <dbReference type="ARBA" id="ARBA00022989"/>
    </source>
</evidence>
<keyword evidence="6 17" id="KW-0808">Transferase</keyword>
<evidence type="ECO:0000256" key="6">
    <source>
        <dbReference type="ARBA" id="ARBA00022679"/>
    </source>
</evidence>
<dbReference type="PANTHER" id="PTHR45528">
    <property type="entry name" value="SENSOR HISTIDINE KINASE CPXA"/>
    <property type="match status" value="1"/>
</dbReference>
<evidence type="ECO:0000259" key="16">
    <source>
        <dbReference type="PROSITE" id="PS50885"/>
    </source>
</evidence>
<dbReference type="GO" id="GO:0005886">
    <property type="term" value="C:plasma membrane"/>
    <property type="evidence" value="ECO:0007669"/>
    <property type="project" value="UniProtKB-SubCell"/>
</dbReference>
<dbReference type="InterPro" id="IPR036097">
    <property type="entry name" value="HisK_dim/P_sf"/>
</dbReference>
<dbReference type="InterPro" id="IPR003594">
    <property type="entry name" value="HATPase_dom"/>
</dbReference>
<accession>A0A3B0RQF3</accession>
<dbReference type="EC" id="2.7.13.3" evidence="3"/>
<feature type="domain" description="HAMP" evidence="16">
    <location>
        <begin position="116"/>
        <end position="168"/>
    </location>
</feature>
<feature type="transmembrane region" description="Helical" evidence="14">
    <location>
        <begin position="64"/>
        <end position="87"/>
    </location>
</feature>
<dbReference type="SUPFAM" id="SSF55874">
    <property type="entry name" value="ATPase domain of HSP90 chaperone/DNA topoisomerase II/histidine kinase"/>
    <property type="match status" value="1"/>
</dbReference>
<dbReference type="InterPro" id="IPR036890">
    <property type="entry name" value="HATPase_C_sf"/>
</dbReference>
<keyword evidence="4" id="KW-1003">Cell membrane</keyword>
<dbReference type="Pfam" id="PF00512">
    <property type="entry name" value="HisKA"/>
    <property type="match status" value="1"/>
</dbReference>
<dbReference type="InterPro" id="IPR050398">
    <property type="entry name" value="HssS/ArlS-like"/>
</dbReference>
<dbReference type="GO" id="GO:0034220">
    <property type="term" value="P:monoatomic ion transmembrane transport"/>
    <property type="evidence" value="ECO:0007669"/>
    <property type="project" value="UniProtKB-KW"/>
</dbReference>
<comment type="catalytic activity">
    <reaction evidence="1">
        <text>ATP + protein L-histidine = ADP + protein N-phospho-L-histidine.</text>
        <dbReference type="EC" id="2.7.13.3"/>
    </reaction>
</comment>
<dbReference type="Gene3D" id="3.30.565.10">
    <property type="entry name" value="Histidine kinase-like ATPase, C-terminal domain"/>
    <property type="match status" value="1"/>
</dbReference>
<reference evidence="17" key="1">
    <citation type="submission" date="2018-06" db="EMBL/GenBank/DDBJ databases">
        <authorList>
            <person name="Zhirakovskaya E."/>
        </authorList>
    </citation>
    <scope>NUCLEOTIDE SEQUENCE</scope>
</reference>
<dbReference type="InterPro" id="IPR005467">
    <property type="entry name" value="His_kinase_dom"/>
</dbReference>
<dbReference type="AlphaFoldDB" id="A0A3B0RQF3"/>
<keyword evidence="13 14" id="KW-0472">Membrane</keyword>
<keyword evidence="8" id="KW-0547">Nucleotide-binding</keyword>
<dbReference type="Gene3D" id="1.10.287.130">
    <property type="match status" value="1"/>
</dbReference>
<keyword evidence="7 14" id="KW-0812">Transmembrane</keyword>
<dbReference type="CDD" id="cd00082">
    <property type="entry name" value="HisKA"/>
    <property type="match status" value="1"/>
</dbReference>
<dbReference type="EMBL" id="UOEI01000159">
    <property type="protein sequence ID" value="VAV95834.1"/>
    <property type="molecule type" value="Genomic_DNA"/>
</dbReference>
<evidence type="ECO:0000256" key="3">
    <source>
        <dbReference type="ARBA" id="ARBA00012438"/>
    </source>
</evidence>
<evidence type="ECO:0000256" key="8">
    <source>
        <dbReference type="ARBA" id="ARBA00022741"/>
    </source>
</evidence>
<keyword evidence="5" id="KW-0597">Phosphoprotein</keyword>
<keyword evidence="17" id="KW-0813">Transport</keyword>
<dbReference type="Gene3D" id="6.10.340.10">
    <property type="match status" value="1"/>
</dbReference>
<protein>
    <recommendedName>
        <fullName evidence="3">histidine kinase</fullName>
        <ecNumber evidence="3">2.7.13.3</ecNumber>
    </recommendedName>
</protein>
<evidence type="ECO:0000313" key="17">
    <source>
        <dbReference type="EMBL" id="VAV95834.1"/>
    </source>
</evidence>
<proteinExistence type="predicted"/>
<feature type="transmembrane region" description="Helical" evidence="14">
    <location>
        <begin position="34"/>
        <end position="52"/>
    </location>
</feature>
<keyword evidence="10" id="KW-0067">ATP-binding</keyword>
<dbReference type="SUPFAM" id="SSF158472">
    <property type="entry name" value="HAMP domain-like"/>
    <property type="match status" value="1"/>
</dbReference>
<evidence type="ECO:0000256" key="9">
    <source>
        <dbReference type="ARBA" id="ARBA00022777"/>
    </source>
</evidence>
<evidence type="ECO:0000256" key="5">
    <source>
        <dbReference type="ARBA" id="ARBA00022553"/>
    </source>
</evidence>
<evidence type="ECO:0000256" key="7">
    <source>
        <dbReference type="ARBA" id="ARBA00022692"/>
    </source>
</evidence>
<feature type="domain" description="Histidine kinase" evidence="15">
    <location>
        <begin position="183"/>
        <end position="393"/>
    </location>
</feature>
<dbReference type="PANTHER" id="PTHR45528:SF1">
    <property type="entry name" value="SENSOR HISTIDINE KINASE CPXA"/>
    <property type="match status" value="1"/>
</dbReference>
<dbReference type="InterPro" id="IPR003660">
    <property type="entry name" value="HAMP_dom"/>
</dbReference>
<dbReference type="SMART" id="SM00387">
    <property type="entry name" value="HATPase_c"/>
    <property type="match status" value="1"/>
</dbReference>
<keyword evidence="11 14" id="KW-1133">Transmembrane helix</keyword>
<sequence length="393" mass="41250">MRAILVSVAAVLAGLALFQITMQPSGADRLELTVIFVIMAAASALAAILLPIAARRSRRLINTLFALSLISLLIAGFGLSVAASRMFLSDHDLTLVLVVLGFGLLSSLGFALSATKALTSDLSKMADTTREVAAGDLTARTGVSRVDEIGQLARGIDEMAERLEAASTARLLEDERRRQFFAAVGHDLRTPLASAQVATEALRDGVAPDPERYYASLQRDLHALQSLVDDLFLLARIQSGDVAYEATPTDVTEIADEAIEVLLPVATKADVGLTLDASERVIVTTATEAVSRVLRNLVDNAIRHAPAGTVVSVSVVNGDGATVIVRDEGQGFSEEFLPEAFDSFSRSDADRSRSTGGAGLGLAIAKGLVMALGGEIWALPGPGGTVGFSVPDR</sequence>
<keyword evidence="17" id="KW-0407">Ion channel</keyword>